<reference evidence="2" key="1">
    <citation type="journal article" date="2013" name="Nat. Commun.">
        <title>Whole-genome sequencing of Oryza brachyantha reveals mechanisms underlying Oryza genome evolution.</title>
        <authorList>
            <person name="Chen J."/>
            <person name="Huang Q."/>
            <person name="Gao D."/>
            <person name="Wang J."/>
            <person name="Lang Y."/>
            <person name="Liu T."/>
            <person name="Li B."/>
            <person name="Bai Z."/>
            <person name="Luis Goicoechea J."/>
            <person name="Liang C."/>
            <person name="Chen C."/>
            <person name="Zhang W."/>
            <person name="Sun S."/>
            <person name="Liao Y."/>
            <person name="Zhang X."/>
            <person name="Yang L."/>
            <person name="Song C."/>
            <person name="Wang M."/>
            <person name="Shi J."/>
            <person name="Liu G."/>
            <person name="Liu J."/>
            <person name="Zhou H."/>
            <person name="Zhou W."/>
            <person name="Yu Q."/>
            <person name="An N."/>
            <person name="Chen Y."/>
            <person name="Cai Q."/>
            <person name="Wang B."/>
            <person name="Liu B."/>
            <person name="Min J."/>
            <person name="Huang Y."/>
            <person name="Wu H."/>
            <person name="Li Z."/>
            <person name="Zhang Y."/>
            <person name="Yin Y."/>
            <person name="Song W."/>
            <person name="Jiang J."/>
            <person name="Jackson S.A."/>
            <person name="Wing R.A."/>
            <person name="Wang J."/>
            <person name="Chen M."/>
        </authorList>
    </citation>
    <scope>NUCLEOTIDE SEQUENCE [LARGE SCALE GENOMIC DNA]</scope>
    <source>
        <strain evidence="2">cv. IRGC 101232</strain>
    </source>
</reference>
<dbReference type="AlphaFoldDB" id="J3LQT8"/>
<dbReference type="PANTHER" id="PTHR35828:SF12">
    <property type="entry name" value="OS01G0322500 PROTEIN"/>
    <property type="match status" value="1"/>
</dbReference>
<accession>J3LQT8</accession>
<feature type="domain" description="DUF7595" evidence="1">
    <location>
        <begin position="132"/>
        <end position="458"/>
    </location>
</feature>
<reference evidence="2" key="2">
    <citation type="submission" date="2013-04" db="UniProtKB">
        <authorList>
            <consortium name="EnsemblPlants"/>
        </authorList>
    </citation>
    <scope>IDENTIFICATION</scope>
</reference>
<evidence type="ECO:0000313" key="2">
    <source>
        <dbReference type="EnsemblPlants" id="OB03G34140.1"/>
    </source>
</evidence>
<dbReference type="Proteomes" id="UP000006038">
    <property type="component" value="Chromosome 3"/>
</dbReference>
<keyword evidence="3" id="KW-1185">Reference proteome</keyword>
<dbReference type="EnsemblPlants" id="OB03G34140.1">
    <property type="protein sequence ID" value="OB03G34140.1"/>
    <property type="gene ID" value="OB03G34140"/>
</dbReference>
<name>J3LQT8_ORYBR</name>
<evidence type="ECO:0000259" key="1">
    <source>
        <dbReference type="Pfam" id="PF24523"/>
    </source>
</evidence>
<organism evidence="2">
    <name type="scientific">Oryza brachyantha</name>
    <name type="common">malo sina</name>
    <dbReference type="NCBI Taxonomy" id="4533"/>
    <lineage>
        <taxon>Eukaryota</taxon>
        <taxon>Viridiplantae</taxon>
        <taxon>Streptophyta</taxon>
        <taxon>Embryophyta</taxon>
        <taxon>Tracheophyta</taxon>
        <taxon>Spermatophyta</taxon>
        <taxon>Magnoliopsida</taxon>
        <taxon>Liliopsida</taxon>
        <taxon>Poales</taxon>
        <taxon>Poaceae</taxon>
        <taxon>BOP clade</taxon>
        <taxon>Oryzoideae</taxon>
        <taxon>Oryzeae</taxon>
        <taxon>Oryzinae</taxon>
        <taxon>Oryza</taxon>
    </lineage>
</organism>
<dbReference type="PANTHER" id="PTHR35828">
    <property type="entry name" value="OS08G0203800 PROTEIN-RELATED"/>
    <property type="match status" value="1"/>
</dbReference>
<dbReference type="eggNOG" id="ENOG502R6TE">
    <property type="taxonomic scope" value="Eukaryota"/>
</dbReference>
<dbReference type="InterPro" id="IPR056016">
    <property type="entry name" value="DUF7595"/>
</dbReference>
<sequence length="464" mass="50434">MEMEPRQFLPDDLIVDEIVARGCSPATIVRCAAVSKPLRRRILRPAFLTRRLPALGLPRSDGGGAADLFVPSLLLGVYHRARDDPCSPLAFVPAAGAASIAASSLDLVPPPAAATPVSDDHAGGGGGGVCVFGSYQPLSSRRSLVVLRRRCKIVSHQGRRHRHNGAARNGGELTVCNPASGERWVLPPHEVFDQTLVLVDVNHHDGGVGGSLSSSFKLLAAHLPESSPRSLTVQVFSSDERQWGPPLACAISRPCDLIDPAKPVVLRGAVHWLCRTRSCYRILKYRHRRRGGEHHQPPNTSLMKLPLPCESGVHDMCLALSPSSHASSSSSSSSPSLSVVVLQQDHIAVWVRSAAAATSSSGGSWEQRHVIREDGVAGARPPMDLPWRDGWVRRITGLEWFCEGSGALFLEHRDDDAPFLVLDLHGRGEVRIANALQVVSSRQLEFCPYEVDLISYMTFFMKRF</sequence>
<protein>
    <recommendedName>
        <fullName evidence="1">DUF7595 domain-containing protein</fullName>
    </recommendedName>
</protein>
<proteinExistence type="predicted"/>
<dbReference type="OMA" id="DCELHSH"/>
<dbReference type="Pfam" id="PF24523">
    <property type="entry name" value="DUF7595"/>
    <property type="match status" value="1"/>
</dbReference>
<dbReference type="Gramene" id="OB03G34140.1">
    <property type="protein sequence ID" value="OB03G34140.1"/>
    <property type="gene ID" value="OB03G34140"/>
</dbReference>
<dbReference type="HOGENOM" id="CLU_018793_1_0_1"/>
<evidence type="ECO:0000313" key="3">
    <source>
        <dbReference type="Proteomes" id="UP000006038"/>
    </source>
</evidence>